<reference evidence="7 8" key="1">
    <citation type="submission" date="2018-08" db="EMBL/GenBank/DDBJ databases">
        <title>A genome reference for cultivated species of the human gut microbiota.</title>
        <authorList>
            <person name="Zou Y."/>
            <person name="Xue W."/>
            <person name="Luo G."/>
        </authorList>
    </citation>
    <scope>NUCLEOTIDE SEQUENCE [LARGE SCALE GENOMIC DNA]</scope>
    <source>
        <strain evidence="7 8">AF35-6BH</strain>
    </source>
</reference>
<sequence>MKHFLEQVDRSARHIIFPILVILIGILILKQIDMYERIVRIYHACLPVLLGVVVAFFMQPMIDRVQLYLPKRLSVFLVYIVFAVIVSLLLVVLVPIFYKQIIECVKMLPIWLERFKNILESYHIPYDFHSLLERNSLKEGSMFVVDTLCSTFSTAMDYGVAYLTGFFISIDVEFWKHCIYKVFKNAHRFSTFYHTASKIIYQYLLGTFLDLLFITVSTWCILSLSGFPNAFVYALLLALLNLFPYIGASIGLVLIVIVALLSYEHFPFLPIFLVWLLQQLESNVIQPMIFHKTMDVRPILSFAFIFVSDAFFGIPGVILSPIFAAIAQIGFRSYLHAKENDTVGKWEDIWYDFDEVMQEENMKI</sequence>
<keyword evidence="3 6" id="KW-0812">Transmembrane</keyword>
<evidence type="ECO:0000313" key="7">
    <source>
        <dbReference type="EMBL" id="RHM14987.1"/>
    </source>
</evidence>
<accession>A0A415PQH2</accession>
<evidence type="ECO:0000256" key="5">
    <source>
        <dbReference type="ARBA" id="ARBA00023136"/>
    </source>
</evidence>
<dbReference type="RefSeq" id="WP_004799755.1">
    <property type="nucleotide sequence ID" value="NZ_CABKNA010000004.1"/>
</dbReference>
<evidence type="ECO:0000256" key="3">
    <source>
        <dbReference type="ARBA" id="ARBA00022692"/>
    </source>
</evidence>
<feature type="transmembrane region" description="Helical" evidence="6">
    <location>
        <begin position="41"/>
        <end position="62"/>
    </location>
</feature>
<organism evidence="7 8">
    <name type="scientific">Amedibacillus dolichus</name>
    <dbReference type="NCBI Taxonomy" id="31971"/>
    <lineage>
        <taxon>Bacteria</taxon>
        <taxon>Bacillati</taxon>
        <taxon>Bacillota</taxon>
        <taxon>Erysipelotrichia</taxon>
        <taxon>Erysipelotrichales</taxon>
        <taxon>Erysipelotrichaceae</taxon>
        <taxon>Amedibacillus</taxon>
    </lineage>
</organism>
<dbReference type="AlphaFoldDB" id="A0A415PQH2"/>
<gene>
    <name evidence="7" type="ORF">DWZ83_02075</name>
</gene>
<feature type="transmembrane region" description="Helical" evidence="6">
    <location>
        <begin position="230"/>
        <end position="261"/>
    </location>
</feature>
<keyword evidence="4 6" id="KW-1133">Transmembrane helix</keyword>
<feature type="transmembrane region" description="Helical" evidence="6">
    <location>
        <begin position="268"/>
        <end position="290"/>
    </location>
</feature>
<dbReference type="Proteomes" id="UP000284868">
    <property type="component" value="Unassembled WGS sequence"/>
</dbReference>
<comment type="caution">
    <text evidence="7">The sequence shown here is derived from an EMBL/GenBank/DDBJ whole genome shotgun (WGS) entry which is preliminary data.</text>
</comment>
<dbReference type="GO" id="GO:0016020">
    <property type="term" value="C:membrane"/>
    <property type="evidence" value="ECO:0007669"/>
    <property type="project" value="UniProtKB-SubCell"/>
</dbReference>
<evidence type="ECO:0000256" key="4">
    <source>
        <dbReference type="ARBA" id="ARBA00022989"/>
    </source>
</evidence>
<name>A0A415PQH2_9FIRM</name>
<keyword evidence="8" id="KW-1185">Reference proteome</keyword>
<dbReference type="GeneID" id="92793559"/>
<evidence type="ECO:0000256" key="1">
    <source>
        <dbReference type="ARBA" id="ARBA00004141"/>
    </source>
</evidence>
<proteinExistence type="inferred from homology"/>
<protein>
    <submittedName>
        <fullName evidence="7">AI-2E family transporter</fullName>
    </submittedName>
</protein>
<feature type="transmembrane region" description="Helical" evidence="6">
    <location>
        <begin position="302"/>
        <end position="326"/>
    </location>
</feature>
<comment type="subcellular location">
    <subcellularLocation>
        <location evidence="1">Membrane</location>
        <topology evidence="1">Multi-pass membrane protein</topology>
    </subcellularLocation>
</comment>
<feature type="transmembrane region" description="Helical" evidence="6">
    <location>
        <begin position="12"/>
        <end position="29"/>
    </location>
</feature>
<comment type="similarity">
    <text evidence="2">Belongs to the autoinducer-2 exporter (AI-2E) (TC 2.A.86) family.</text>
</comment>
<evidence type="ECO:0000313" key="8">
    <source>
        <dbReference type="Proteomes" id="UP000284868"/>
    </source>
</evidence>
<dbReference type="EMBL" id="QRPK01000005">
    <property type="protein sequence ID" value="RHM14987.1"/>
    <property type="molecule type" value="Genomic_DNA"/>
</dbReference>
<dbReference type="GO" id="GO:0055085">
    <property type="term" value="P:transmembrane transport"/>
    <property type="evidence" value="ECO:0007669"/>
    <property type="project" value="TreeGrafter"/>
</dbReference>
<feature type="transmembrane region" description="Helical" evidence="6">
    <location>
        <begin position="203"/>
        <end position="224"/>
    </location>
</feature>
<evidence type="ECO:0000256" key="6">
    <source>
        <dbReference type="SAM" id="Phobius"/>
    </source>
</evidence>
<feature type="transmembrane region" description="Helical" evidence="6">
    <location>
        <begin position="74"/>
        <end position="98"/>
    </location>
</feature>
<dbReference type="PANTHER" id="PTHR21716">
    <property type="entry name" value="TRANSMEMBRANE PROTEIN"/>
    <property type="match status" value="1"/>
</dbReference>
<keyword evidence="5 6" id="KW-0472">Membrane</keyword>
<dbReference type="PANTHER" id="PTHR21716:SF62">
    <property type="entry name" value="TRANSPORT PROTEIN YDBI-RELATED"/>
    <property type="match status" value="1"/>
</dbReference>
<dbReference type="Pfam" id="PF01594">
    <property type="entry name" value="AI-2E_transport"/>
    <property type="match status" value="1"/>
</dbReference>
<dbReference type="InterPro" id="IPR002549">
    <property type="entry name" value="AI-2E-like"/>
</dbReference>
<dbReference type="OrthoDB" id="1651203at2"/>
<evidence type="ECO:0000256" key="2">
    <source>
        <dbReference type="ARBA" id="ARBA00009773"/>
    </source>
</evidence>